<gene>
    <name evidence="3" type="ORF">ACFPH6_45115</name>
</gene>
<sequence>MPALKRVHFYGRSVLASDVGQDAVMDLAGIGAISAAAVAAIGVPAALVVGRWTMRGALAQAEGTYQAALATAASNLDHWQRGVRRDACVQFLLVTAELDRMAVPMDASATYEEVEASHTEINEALHRATTAYYVVRLESPELAEVANGLLEAVHRCSIASMRWAAAERARGALKRLEEDAGADLIDVNQALDQLGQIAERAATGQPGQGPAYWEAHRHTQRALTALGGLTEDQVADLLNDRTDPVDIIQRIAEPDDARKAFLAAAHSELNARVVAPNSESRRGHGARGEAR</sequence>
<organism evidence="3 4">
    <name type="scientific">Streptomyces xiangluensis</name>
    <dbReference type="NCBI Taxonomy" id="2665720"/>
    <lineage>
        <taxon>Bacteria</taxon>
        <taxon>Bacillati</taxon>
        <taxon>Actinomycetota</taxon>
        <taxon>Actinomycetes</taxon>
        <taxon>Kitasatosporales</taxon>
        <taxon>Streptomycetaceae</taxon>
        <taxon>Streptomyces</taxon>
    </lineage>
</organism>
<dbReference type="RefSeq" id="WP_386353983.1">
    <property type="nucleotide sequence ID" value="NZ_JBHSFG010000093.1"/>
</dbReference>
<feature type="transmembrane region" description="Helical" evidence="2">
    <location>
        <begin position="27"/>
        <end position="49"/>
    </location>
</feature>
<evidence type="ECO:0008006" key="5">
    <source>
        <dbReference type="Google" id="ProtNLM"/>
    </source>
</evidence>
<protein>
    <recommendedName>
        <fullName evidence="5">Secreted protein</fullName>
    </recommendedName>
</protein>
<keyword evidence="2" id="KW-0812">Transmembrane</keyword>
<keyword evidence="2" id="KW-1133">Transmembrane helix</keyword>
<feature type="compositionally biased region" description="Basic and acidic residues" evidence="1">
    <location>
        <begin position="279"/>
        <end position="291"/>
    </location>
</feature>
<keyword evidence="4" id="KW-1185">Reference proteome</keyword>
<comment type="caution">
    <text evidence="3">The sequence shown here is derived from an EMBL/GenBank/DDBJ whole genome shotgun (WGS) entry which is preliminary data.</text>
</comment>
<evidence type="ECO:0000256" key="1">
    <source>
        <dbReference type="SAM" id="MobiDB-lite"/>
    </source>
</evidence>
<reference evidence="4" key="1">
    <citation type="journal article" date="2019" name="Int. J. Syst. Evol. Microbiol.">
        <title>The Global Catalogue of Microorganisms (GCM) 10K type strain sequencing project: providing services to taxonomists for standard genome sequencing and annotation.</title>
        <authorList>
            <consortium name="The Broad Institute Genomics Platform"/>
            <consortium name="The Broad Institute Genome Sequencing Center for Infectious Disease"/>
            <person name="Wu L."/>
            <person name="Ma J."/>
        </authorList>
    </citation>
    <scope>NUCLEOTIDE SEQUENCE [LARGE SCALE GENOMIC DNA]</scope>
    <source>
        <strain evidence="4">DT43</strain>
    </source>
</reference>
<keyword evidence="2" id="KW-0472">Membrane</keyword>
<dbReference type="Proteomes" id="UP001596012">
    <property type="component" value="Unassembled WGS sequence"/>
</dbReference>
<accession>A0ABV8Z2L0</accession>
<name>A0ABV8Z2L0_9ACTN</name>
<evidence type="ECO:0000256" key="2">
    <source>
        <dbReference type="SAM" id="Phobius"/>
    </source>
</evidence>
<evidence type="ECO:0000313" key="3">
    <source>
        <dbReference type="EMBL" id="MFC4471597.1"/>
    </source>
</evidence>
<dbReference type="EMBL" id="JBHSFG010000093">
    <property type="protein sequence ID" value="MFC4471597.1"/>
    <property type="molecule type" value="Genomic_DNA"/>
</dbReference>
<feature type="region of interest" description="Disordered" evidence="1">
    <location>
        <begin position="272"/>
        <end position="291"/>
    </location>
</feature>
<proteinExistence type="predicted"/>
<evidence type="ECO:0000313" key="4">
    <source>
        <dbReference type="Proteomes" id="UP001596012"/>
    </source>
</evidence>